<proteinExistence type="predicted"/>
<accession>A0ABY5ZJ21</accession>
<dbReference type="SUPFAM" id="SSF54285">
    <property type="entry name" value="MoaD/ThiS"/>
    <property type="match status" value="1"/>
</dbReference>
<gene>
    <name evidence="1" type="ORF">L9S41_15795</name>
</gene>
<evidence type="ECO:0000313" key="1">
    <source>
        <dbReference type="EMBL" id="UWZ79127.1"/>
    </source>
</evidence>
<protein>
    <submittedName>
        <fullName evidence="1">MoaD/ThiS family protein</fullName>
    </submittedName>
</protein>
<evidence type="ECO:0000313" key="2">
    <source>
        <dbReference type="Proteomes" id="UP001060414"/>
    </source>
</evidence>
<name>A0ABY5ZJ21_9BACT</name>
<organism evidence="1 2">
    <name type="scientific">Geoalkalibacter halelectricus</name>
    <dbReference type="NCBI Taxonomy" id="2847045"/>
    <lineage>
        <taxon>Bacteria</taxon>
        <taxon>Pseudomonadati</taxon>
        <taxon>Thermodesulfobacteriota</taxon>
        <taxon>Desulfuromonadia</taxon>
        <taxon>Desulfuromonadales</taxon>
        <taxon>Geoalkalibacteraceae</taxon>
        <taxon>Geoalkalibacter</taxon>
    </lineage>
</organism>
<reference evidence="1" key="1">
    <citation type="journal article" date="2022" name="Environ. Microbiol.">
        <title>Geoalkalibacter halelectricus SAP #1 sp. nov. possessing extracellular electron transfer and mineral#reducing capabilities from a haloalkaline environment.</title>
        <authorList>
            <person name="Yadav S."/>
            <person name="Singh R."/>
            <person name="Sundharam S.S."/>
            <person name="Chaudhary S."/>
            <person name="Krishnamurthi S."/>
            <person name="Patil S.A."/>
        </authorList>
    </citation>
    <scope>NUCLEOTIDE SEQUENCE</scope>
    <source>
        <strain evidence="1">SAP-1</strain>
    </source>
</reference>
<keyword evidence="2" id="KW-1185">Reference proteome</keyword>
<dbReference type="EMBL" id="CP092109">
    <property type="protein sequence ID" value="UWZ79127.1"/>
    <property type="molecule type" value="Genomic_DNA"/>
</dbReference>
<dbReference type="RefSeq" id="WP_260747484.1">
    <property type="nucleotide sequence ID" value="NZ_CP092109.1"/>
</dbReference>
<sequence>MTQATAKTSGRVIVRMFGALHSLRRSRNLPTTIEVDLPPEGCTALEIAQQLDLPLERIEAVFCNHRTYDLNHRIHPGDRIAFVPPGVPGPHRFYLGIHQAGKKFSSGEDH</sequence>
<dbReference type="InterPro" id="IPR016155">
    <property type="entry name" value="Mopterin_synth/thiamin_S_b"/>
</dbReference>
<dbReference type="Proteomes" id="UP001060414">
    <property type="component" value="Chromosome"/>
</dbReference>